<name>A0ABS8ZIJ3_9PSEU</name>
<dbReference type="InterPro" id="IPR010982">
    <property type="entry name" value="Lambda_DNA-bd_dom_sf"/>
</dbReference>
<evidence type="ECO:0000259" key="2">
    <source>
        <dbReference type="PROSITE" id="PS50943"/>
    </source>
</evidence>
<dbReference type="CDD" id="cd00093">
    <property type="entry name" value="HTH_XRE"/>
    <property type="match status" value="1"/>
</dbReference>
<dbReference type="InterPro" id="IPR001387">
    <property type="entry name" value="Cro/C1-type_HTH"/>
</dbReference>
<comment type="caution">
    <text evidence="3">The sequence shown here is derived from an EMBL/GenBank/DDBJ whole genome shotgun (WGS) entry which is preliminary data.</text>
</comment>
<reference evidence="3 4" key="1">
    <citation type="submission" date="2021-12" db="EMBL/GenBank/DDBJ databases">
        <title>Genome sequence of Kibdelosporangium philippinense ATCC 49844.</title>
        <authorList>
            <person name="Fedorov E.A."/>
            <person name="Omeragic M."/>
            <person name="Shalygina K.F."/>
            <person name="Maclea K.S."/>
        </authorList>
    </citation>
    <scope>NUCLEOTIDE SEQUENCE [LARGE SCALE GENOMIC DNA]</scope>
    <source>
        <strain evidence="3 4">ATCC 49844</strain>
    </source>
</reference>
<dbReference type="RefSeq" id="WP_233728328.1">
    <property type="nucleotide sequence ID" value="NZ_JAJVCN010000002.1"/>
</dbReference>
<evidence type="ECO:0000256" key="1">
    <source>
        <dbReference type="SAM" id="MobiDB-lite"/>
    </source>
</evidence>
<dbReference type="EMBL" id="JAJVCN010000002">
    <property type="protein sequence ID" value="MCE7006913.1"/>
    <property type="molecule type" value="Genomic_DNA"/>
</dbReference>
<accession>A0ABS8ZIJ3</accession>
<feature type="domain" description="HTH cro/C1-type" evidence="2">
    <location>
        <begin position="35"/>
        <end position="82"/>
    </location>
</feature>
<dbReference type="SUPFAM" id="SSF47413">
    <property type="entry name" value="lambda repressor-like DNA-binding domains"/>
    <property type="match status" value="1"/>
</dbReference>
<feature type="region of interest" description="Disordered" evidence="1">
    <location>
        <begin position="93"/>
        <end position="112"/>
    </location>
</feature>
<keyword evidence="4" id="KW-1185">Reference proteome</keyword>
<evidence type="ECO:0000313" key="3">
    <source>
        <dbReference type="EMBL" id="MCE7006913.1"/>
    </source>
</evidence>
<dbReference type="Proteomes" id="UP001521150">
    <property type="component" value="Unassembled WGS sequence"/>
</dbReference>
<sequence>MPESFWETPEMRSALDACDMAAVMRAFRTHTYHGKDISQEVAAGWVGLTQSRLSRIENGVKINDVPQLMRWAGVLGIPKDLWWFRAPRAATRLTSSETAEQPRAQSEQESRHGHMIGGLLLPVLIGNRTVLVPVDGRTMATSELGALLDELTVRGESESPAATEQVEPMNPLNRRALLKAGLATAISSVDKSELRHVALAMDDSRYMDRSVVTYLRKRLAECKSDDGTLGSGATLPVVLGILSAIESRARDARPEIRRELLSVGADGAEFAGWLYRDTRNVPQALYWHDRAMEWSQETGDLGMQGYVLIRKSQLAFDDREPSRMLTLAQAAQNGPWELPSRLRAEAVQQEARADAMLGASTDAVERKLDRARSLLLAADPINSDTALGAHYNETILTMQAAICYTEAGNPRRSVDLYADALREDVFSPRDYGFFLSWMATSLAVAGEPDHPAKTGIASAMRATNADSRRTKQELQRVLVALQPWQHRPAVKELREAMHPNDLTPSV</sequence>
<protein>
    <submittedName>
        <fullName evidence="3">Helix-turn-helix domain-containing protein</fullName>
    </submittedName>
</protein>
<organism evidence="3 4">
    <name type="scientific">Kibdelosporangium philippinense</name>
    <dbReference type="NCBI Taxonomy" id="211113"/>
    <lineage>
        <taxon>Bacteria</taxon>
        <taxon>Bacillati</taxon>
        <taxon>Actinomycetota</taxon>
        <taxon>Actinomycetes</taxon>
        <taxon>Pseudonocardiales</taxon>
        <taxon>Pseudonocardiaceae</taxon>
        <taxon>Kibdelosporangium</taxon>
    </lineage>
</organism>
<dbReference type="PROSITE" id="PS50943">
    <property type="entry name" value="HTH_CROC1"/>
    <property type="match status" value="1"/>
</dbReference>
<proteinExistence type="predicted"/>
<gene>
    <name evidence="3" type="ORF">LWC34_29400</name>
</gene>
<evidence type="ECO:0000313" key="4">
    <source>
        <dbReference type="Proteomes" id="UP001521150"/>
    </source>
</evidence>
<feature type="compositionally biased region" description="Polar residues" evidence="1">
    <location>
        <begin position="93"/>
        <end position="105"/>
    </location>
</feature>